<evidence type="ECO:0000313" key="6">
    <source>
        <dbReference type="EMBL" id="MCJ2183784.1"/>
    </source>
</evidence>
<keyword evidence="3 4" id="KW-0472">Membrane</keyword>
<evidence type="ECO:0000259" key="5">
    <source>
        <dbReference type="PROSITE" id="PS50850"/>
    </source>
</evidence>
<reference evidence="6" key="1">
    <citation type="submission" date="2022-03" db="EMBL/GenBank/DDBJ databases">
        <title>Identification of a novel bacterium isolated from mangrove sediments.</title>
        <authorList>
            <person name="Pan X."/>
        </authorList>
    </citation>
    <scope>NUCLEOTIDE SEQUENCE</scope>
    <source>
        <strain evidence="6">B1949</strain>
    </source>
</reference>
<organism evidence="6 7">
    <name type="scientific">Novosphingobium organovorum</name>
    <dbReference type="NCBI Taxonomy" id="2930092"/>
    <lineage>
        <taxon>Bacteria</taxon>
        <taxon>Pseudomonadati</taxon>
        <taxon>Pseudomonadota</taxon>
        <taxon>Alphaproteobacteria</taxon>
        <taxon>Sphingomonadales</taxon>
        <taxon>Sphingomonadaceae</taxon>
        <taxon>Novosphingobium</taxon>
    </lineage>
</organism>
<dbReference type="PANTHER" id="PTHR11360">
    <property type="entry name" value="MONOCARBOXYLATE TRANSPORTER"/>
    <property type="match status" value="1"/>
</dbReference>
<dbReference type="RefSeq" id="WP_244021901.1">
    <property type="nucleotide sequence ID" value="NZ_JALHLF010000061.1"/>
</dbReference>
<feature type="transmembrane region" description="Helical" evidence="4">
    <location>
        <begin position="143"/>
        <end position="170"/>
    </location>
</feature>
<dbReference type="Gene3D" id="1.20.1250.20">
    <property type="entry name" value="MFS general substrate transporter like domains"/>
    <property type="match status" value="1"/>
</dbReference>
<dbReference type="InterPro" id="IPR036259">
    <property type="entry name" value="MFS_trans_sf"/>
</dbReference>
<evidence type="ECO:0000256" key="1">
    <source>
        <dbReference type="ARBA" id="ARBA00022692"/>
    </source>
</evidence>
<sequence length="219" mass="22235">MTHNVASRTAPRASKGGALFACTLGNSVSVTPAVHAVFGLFLVPLSQGFGWSRASVSGVLGVLALVGAISYPIIGRHVDRHGARRTLLIGVLGLAASIGALALTSGSLVQFYLTFTVLSLFGAMAGTPIFQKVVADWFDENPGTALGVSAGGGCGIGSVIMPVLAALLVGQWGWRAGYLGIAGFVLLVAFPLLLVFLHDRSGAPSAGGAPQPAREGLTL</sequence>
<dbReference type="SUPFAM" id="SSF103473">
    <property type="entry name" value="MFS general substrate transporter"/>
    <property type="match status" value="1"/>
</dbReference>
<proteinExistence type="predicted"/>
<gene>
    <name evidence="6" type="ORF">MTR62_13940</name>
</gene>
<protein>
    <submittedName>
        <fullName evidence="6">MFS transporter</fullName>
    </submittedName>
</protein>
<dbReference type="PANTHER" id="PTHR11360:SF284">
    <property type="entry name" value="EG:103B4.3 PROTEIN-RELATED"/>
    <property type="match status" value="1"/>
</dbReference>
<evidence type="ECO:0000256" key="4">
    <source>
        <dbReference type="SAM" id="Phobius"/>
    </source>
</evidence>
<dbReference type="Proteomes" id="UP001162881">
    <property type="component" value="Unassembled WGS sequence"/>
</dbReference>
<dbReference type="Pfam" id="PF07690">
    <property type="entry name" value="MFS_1"/>
    <property type="match status" value="1"/>
</dbReference>
<dbReference type="InterPro" id="IPR050327">
    <property type="entry name" value="Proton-linked_MCT"/>
</dbReference>
<dbReference type="InterPro" id="IPR020846">
    <property type="entry name" value="MFS_dom"/>
</dbReference>
<feature type="transmembrane region" description="Helical" evidence="4">
    <location>
        <begin position="18"/>
        <end position="42"/>
    </location>
</feature>
<feature type="non-terminal residue" evidence="6">
    <location>
        <position position="219"/>
    </location>
</feature>
<accession>A0ABT0BFF3</accession>
<feature type="domain" description="Major facilitator superfamily (MFS) profile" evidence="5">
    <location>
        <begin position="18"/>
        <end position="219"/>
    </location>
</feature>
<evidence type="ECO:0000313" key="7">
    <source>
        <dbReference type="Proteomes" id="UP001162881"/>
    </source>
</evidence>
<name>A0ABT0BFF3_9SPHN</name>
<keyword evidence="7" id="KW-1185">Reference proteome</keyword>
<feature type="transmembrane region" description="Helical" evidence="4">
    <location>
        <begin position="176"/>
        <end position="197"/>
    </location>
</feature>
<dbReference type="PROSITE" id="PS50850">
    <property type="entry name" value="MFS"/>
    <property type="match status" value="1"/>
</dbReference>
<dbReference type="InterPro" id="IPR011701">
    <property type="entry name" value="MFS"/>
</dbReference>
<evidence type="ECO:0000256" key="3">
    <source>
        <dbReference type="ARBA" id="ARBA00023136"/>
    </source>
</evidence>
<keyword evidence="2 4" id="KW-1133">Transmembrane helix</keyword>
<feature type="transmembrane region" description="Helical" evidence="4">
    <location>
        <begin position="54"/>
        <end position="74"/>
    </location>
</feature>
<feature type="transmembrane region" description="Helical" evidence="4">
    <location>
        <begin position="86"/>
        <end position="105"/>
    </location>
</feature>
<evidence type="ECO:0000256" key="2">
    <source>
        <dbReference type="ARBA" id="ARBA00022989"/>
    </source>
</evidence>
<dbReference type="EMBL" id="JALHLF010000061">
    <property type="protein sequence ID" value="MCJ2183784.1"/>
    <property type="molecule type" value="Genomic_DNA"/>
</dbReference>
<comment type="caution">
    <text evidence="6">The sequence shown here is derived from an EMBL/GenBank/DDBJ whole genome shotgun (WGS) entry which is preliminary data.</text>
</comment>
<keyword evidence="1 4" id="KW-0812">Transmembrane</keyword>